<name>A0ABT8L9X1_9BACT</name>
<organism evidence="1 2">
    <name type="scientific">Agaribacillus aureus</name>
    <dbReference type="NCBI Taxonomy" id="3051825"/>
    <lineage>
        <taxon>Bacteria</taxon>
        <taxon>Pseudomonadati</taxon>
        <taxon>Bacteroidota</taxon>
        <taxon>Cytophagia</taxon>
        <taxon>Cytophagales</taxon>
        <taxon>Splendidivirgaceae</taxon>
        <taxon>Agaribacillus</taxon>
    </lineage>
</organism>
<evidence type="ECO:0000313" key="2">
    <source>
        <dbReference type="Proteomes" id="UP001172083"/>
    </source>
</evidence>
<reference evidence="1" key="1">
    <citation type="submission" date="2023-06" db="EMBL/GenBank/DDBJ databases">
        <title>Genomic of Agaribacillus aureum.</title>
        <authorList>
            <person name="Wang G."/>
        </authorList>
    </citation>
    <scope>NUCLEOTIDE SEQUENCE</scope>
    <source>
        <strain evidence="1">BMA12</strain>
    </source>
</reference>
<evidence type="ECO:0000313" key="1">
    <source>
        <dbReference type="EMBL" id="MDN5214463.1"/>
    </source>
</evidence>
<sequence length="650" mass="70454">MVALRISLSCLIFFFFAQVDTFGQQLVLKKKLTFQADNERLEDILLTLAEAGGFSFSYNPDLLPVDSLISLNVENSSVKTVLNLLLGKELEYKISGSLLVILKTKYTDDHYDESSITKKNYTIDGYLQNAETGEYIGNTTVYDIGGLRSTTTDLNGYFSLEIPIREQVVALSVASNDFEKSAMVVLNKDQNLNIPVIPSKGILTASQGNNRAGAAMVNKLKVVQFVTSERGLAHSENLDVSNYRFAQASFVPFVGTNLKMSGTVENSLSLNVLAGYNGASKGLEFGGILNINRFYSRGAQVAGIGNVVGTETNGVQVAGIFNTNFGTVKGLQIAGINNLVLDSLKGVQFSGINNVIIGRTEGIQVAGINNLARNDVDGFQVAGVSNVAIRDVNKLQLAGVVNFGVDITGVQAAGVINASYGQVRGMQVAGVINTSKSVLSVQLSGVMNVATDTVFGTQLTSVVNFAKHNKGLQLGLVNIGHSASGTSIGLLNLFLHGYNKLELFTNEILPLNARIKLGNRRFYNTIGLGTKGFKSNNVWGYSYGIGTVIPVGKKQNDLNFDLSVTDLQDDDTWFETLNLNARLGIHYGFRINQRLMVYGGPVWSHLIYDPKNLEESPFLLDLEPYEMYKTSIGGNTVLGWIGFEFGLRLL</sequence>
<accession>A0ABT8L9X1</accession>
<gene>
    <name evidence="1" type="ORF">QQ020_20450</name>
</gene>
<comment type="caution">
    <text evidence="1">The sequence shown here is derived from an EMBL/GenBank/DDBJ whole genome shotgun (WGS) entry which is preliminary data.</text>
</comment>
<keyword evidence="2" id="KW-1185">Reference proteome</keyword>
<dbReference type="EMBL" id="JAUJEB010000004">
    <property type="protein sequence ID" value="MDN5214463.1"/>
    <property type="molecule type" value="Genomic_DNA"/>
</dbReference>
<dbReference type="Proteomes" id="UP001172083">
    <property type="component" value="Unassembled WGS sequence"/>
</dbReference>
<protein>
    <submittedName>
        <fullName evidence="1">STN domain-containing protein</fullName>
    </submittedName>
</protein>
<dbReference type="SUPFAM" id="SSF49464">
    <property type="entry name" value="Carboxypeptidase regulatory domain-like"/>
    <property type="match status" value="1"/>
</dbReference>
<proteinExistence type="predicted"/>
<dbReference type="InterPro" id="IPR008969">
    <property type="entry name" value="CarboxyPept-like_regulatory"/>
</dbReference>
<dbReference type="RefSeq" id="WP_346759796.1">
    <property type="nucleotide sequence ID" value="NZ_JAUJEB010000004.1"/>
</dbReference>